<keyword evidence="1" id="KW-0472">Membrane</keyword>
<protein>
    <submittedName>
        <fullName evidence="2">Uncharacterized protein</fullName>
    </submittedName>
</protein>
<dbReference type="HOGENOM" id="CLU_3103756_0_0_6"/>
<organism evidence="2 3">
    <name type="scientific">Shewanella piezotolerans (strain WP3 / JCM 13877)</name>
    <dbReference type="NCBI Taxonomy" id="225849"/>
    <lineage>
        <taxon>Bacteria</taxon>
        <taxon>Pseudomonadati</taxon>
        <taxon>Pseudomonadota</taxon>
        <taxon>Gammaproteobacteria</taxon>
        <taxon>Alteromonadales</taxon>
        <taxon>Shewanellaceae</taxon>
        <taxon>Shewanella</taxon>
    </lineage>
</organism>
<dbReference type="Proteomes" id="UP000000753">
    <property type="component" value="Chromosome"/>
</dbReference>
<feature type="transmembrane region" description="Helical" evidence="1">
    <location>
        <begin position="20"/>
        <end position="39"/>
    </location>
</feature>
<keyword evidence="3" id="KW-1185">Reference proteome</keyword>
<dbReference type="EMBL" id="CP000472">
    <property type="protein sequence ID" value="ACJ29929.1"/>
    <property type="molecule type" value="Genomic_DNA"/>
</dbReference>
<name>B8CRC1_SHEPW</name>
<evidence type="ECO:0000313" key="2">
    <source>
        <dbReference type="EMBL" id="ACJ29929.1"/>
    </source>
</evidence>
<keyword evidence="1" id="KW-0812">Transmembrane</keyword>
<dbReference type="RefSeq" id="WP_020913280.1">
    <property type="nucleotide sequence ID" value="NC_011566.1"/>
</dbReference>
<reference evidence="2 3" key="1">
    <citation type="journal article" date="2008" name="PLoS ONE">
        <title>Environmental adaptation: genomic analysis of the piezotolerant and psychrotolerant deep-sea iron reducing bacterium Shewanella piezotolerans WP3.</title>
        <authorList>
            <person name="Wang F."/>
            <person name="Wang J."/>
            <person name="Jian H."/>
            <person name="Zhang B."/>
            <person name="Li S."/>
            <person name="Wang F."/>
            <person name="Zeng X."/>
            <person name="Gao L."/>
            <person name="Bartlett D.H."/>
            <person name="Yu J."/>
            <person name="Hu S."/>
            <person name="Xiao X."/>
        </authorList>
    </citation>
    <scope>NUCLEOTIDE SEQUENCE [LARGE SCALE GENOMIC DNA]</scope>
    <source>
        <strain evidence="3">WP3 / JCM 13877</strain>
    </source>
</reference>
<keyword evidence="1" id="KW-1133">Transmembrane helix</keyword>
<gene>
    <name evidence="2" type="ordered locus">swp_3223</name>
</gene>
<proteinExistence type="predicted"/>
<evidence type="ECO:0000256" key="1">
    <source>
        <dbReference type="SAM" id="Phobius"/>
    </source>
</evidence>
<dbReference type="STRING" id="225849.swp_3223"/>
<evidence type="ECO:0000313" key="3">
    <source>
        <dbReference type="Proteomes" id="UP000000753"/>
    </source>
</evidence>
<sequence>MSLLEWIEQILAVVSPSISHAAGVAASVASVFASIAWLVSQALTFLQNSEI</sequence>
<accession>B8CRC1</accession>
<dbReference type="KEGG" id="swp:swp_3223"/>
<dbReference type="AlphaFoldDB" id="B8CRC1"/>